<sequence>MIFKGFKRKSTQFFFNKQLRKLLEDSKKHESYKLQNSVVFLNESSNREAVLQSISEHLGLTEDNIDVVIFYNNINKKNTCENCFSSKDFGWFGKVKSDVLKAVLTKKYDLLINYSKVENIYCKLLVLQCEAALKVGFSEVDTRLYDIMIDCEISDTALFNSELKKYLEILNKL</sequence>
<keyword evidence="2" id="KW-1185">Reference proteome</keyword>
<dbReference type="RefSeq" id="WP_089380799.1">
    <property type="nucleotide sequence ID" value="NZ_FZNT01000003.1"/>
</dbReference>
<evidence type="ECO:0000313" key="2">
    <source>
        <dbReference type="Proteomes" id="UP000198384"/>
    </source>
</evidence>
<proteinExistence type="predicted"/>
<evidence type="ECO:0000313" key="1">
    <source>
        <dbReference type="EMBL" id="SNR44736.1"/>
    </source>
</evidence>
<accession>A0A238WDR7</accession>
<gene>
    <name evidence="1" type="ORF">SAMN06265371_103122</name>
</gene>
<organism evidence="1 2">
    <name type="scientific">Lutibacter agarilyticus</name>
    <dbReference type="NCBI Taxonomy" id="1109740"/>
    <lineage>
        <taxon>Bacteria</taxon>
        <taxon>Pseudomonadati</taxon>
        <taxon>Bacteroidota</taxon>
        <taxon>Flavobacteriia</taxon>
        <taxon>Flavobacteriales</taxon>
        <taxon>Flavobacteriaceae</taxon>
        <taxon>Lutibacter</taxon>
    </lineage>
</organism>
<dbReference type="Proteomes" id="UP000198384">
    <property type="component" value="Unassembled WGS sequence"/>
</dbReference>
<protein>
    <submittedName>
        <fullName evidence="1">Uncharacterized protein</fullName>
    </submittedName>
</protein>
<dbReference type="Pfam" id="PF21857">
    <property type="entry name" value="DUF6913"/>
    <property type="match status" value="1"/>
</dbReference>
<name>A0A238WDR7_9FLAO</name>
<dbReference type="AlphaFoldDB" id="A0A238WDR7"/>
<dbReference type="EMBL" id="FZNT01000003">
    <property type="protein sequence ID" value="SNR44736.1"/>
    <property type="molecule type" value="Genomic_DNA"/>
</dbReference>
<reference evidence="1 2" key="1">
    <citation type="submission" date="2017-06" db="EMBL/GenBank/DDBJ databases">
        <authorList>
            <person name="Kim H.J."/>
            <person name="Triplett B.A."/>
        </authorList>
    </citation>
    <scope>NUCLEOTIDE SEQUENCE [LARGE SCALE GENOMIC DNA]</scope>
    <source>
        <strain evidence="1 2">DSM 29150</strain>
    </source>
</reference>
<dbReference type="InterPro" id="IPR054207">
    <property type="entry name" value="DUF6913"/>
</dbReference>